<gene>
    <name evidence="1" type="ORF">C8261_16320</name>
</gene>
<name>A0A2T4IBE2_9RHOO</name>
<comment type="caution">
    <text evidence="1">The sequence shown here is derived from an EMBL/GenBank/DDBJ whole genome shotgun (WGS) entry which is preliminary data.</text>
</comment>
<dbReference type="EMBL" id="PZKC01000020">
    <property type="protein sequence ID" value="PTD95082.1"/>
    <property type="molecule type" value="Genomic_DNA"/>
</dbReference>
<protein>
    <submittedName>
        <fullName evidence="1">Uncharacterized protein</fullName>
    </submittedName>
</protein>
<reference evidence="1 2" key="1">
    <citation type="submission" date="2018-03" db="EMBL/GenBank/DDBJ databases">
        <authorList>
            <person name="Keele B.F."/>
        </authorList>
    </citation>
    <scope>NUCLEOTIDE SEQUENCE [LARGE SCALE GENOMIC DNA]</scope>
    <source>
        <strain evidence="1 2">D20</strain>
    </source>
</reference>
<sequence length="92" mass="10554">MGRSTLYQFKKDVLSIVAQLNHGVRHDDCETLKRQMIFVQTQLFHSLYHDPGISAEAKEALMHYHLKSVKSTIDDRRHGRLREIGASAPAPR</sequence>
<dbReference type="Proteomes" id="UP000241193">
    <property type="component" value="Unassembled WGS sequence"/>
</dbReference>
<evidence type="ECO:0000313" key="1">
    <source>
        <dbReference type="EMBL" id="PTD95082.1"/>
    </source>
</evidence>
<evidence type="ECO:0000313" key="2">
    <source>
        <dbReference type="Proteomes" id="UP000241193"/>
    </source>
</evidence>
<dbReference type="OrthoDB" id="8780102at2"/>
<accession>A0A2T4IBE2</accession>
<keyword evidence="2" id="KW-1185">Reference proteome</keyword>
<dbReference type="AlphaFoldDB" id="A0A2T4IBE2"/>
<proteinExistence type="predicted"/>
<reference evidence="1 2" key="2">
    <citation type="submission" date="2018-04" db="EMBL/GenBank/DDBJ databases">
        <title>Thauera lacus sp. nov., isolated from an saline lake in Inner Mongolia, China.</title>
        <authorList>
            <person name="Liang Q.-Y."/>
        </authorList>
    </citation>
    <scope>NUCLEOTIDE SEQUENCE [LARGE SCALE GENOMIC DNA]</scope>
    <source>
        <strain evidence="1 2">D20</strain>
    </source>
</reference>
<organism evidence="1 2">
    <name type="scientific">Pseudothauera lacus</name>
    <dbReference type="NCBI Taxonomy" id="2136175"/>
    <lineage>
        <taxon>Bacteria</taxon>
        <taxon>Pseudomonadati</taxon>
        <taxon>Pseudomonadota</taxon>
        <taxon>Betaproteobacteria</taxon>
        <taxon>Rhodocyclales</taxon>
        <taxon>Zoogloeaceae</taxon>
        <taxon>Pseudothauera</taxon>
    </lineage>
</organism>